<sequence>MRPVSRRAVLKEETSWLRPTIYDQVALTGSTKLLFDAHGCAPSGGAEENRSLLFFWCPLLAQVWRGVLAHLGYFRPPQRWEIEWQWLSGEGKREVLEAKE</sequence>
<name>A0AAV5JP51_9ROSI</name>
<proteinExistence type="predicted"/>
<dbReference type="EMBL" id="BPVZ01000040">
    <property type="protein sequence ID" value="GKV14236.1"/>
    <property type="molecule type" value="Genomic_DNA"/>
</dbReference>
<protein>
    <submittedName>
        <fullName evidence="1">Uncharacterized protein</fullName>
    </submittedName>
</protein>
<keyword evidence="2" id="KW-1185">Reference proteome</keyword>
<gene>
    <name evidence="1" type="ORF">SLEP1_g25138</name>
</gene>
<dbReference type="AlphaFoldDB" id="A0AAV5JP51"/>
<accession>A0AAV5JP51</accession>
<organism evidence="1 2">
    <name type="scientific">Rubroshorea leprosula</name>
    <dbReference type="NCBI Taxonomy" id="152421"/>
    <lineage>
        <taxon>Eukaryota</taxon>
        <taxon>Viridiplantae</taxon>
        <taxon>Streptophyta</taxon>
        <taxon>Embryophyta</taxon>
        <taxon>Tracheophyta</taxon>
        <taxon>Spermatophyta</taxon>
        <taxon>Magnoliopsida</taxon>
        <taxon>eudicotyledons</taxon>
        <taxon>Gunneridae</taxon>
        <taxon>Pentapetalae</taxon>
        <taxon>rosids</taxon>
        <taxon>malvids</taxon>
        <taxon>Malvales</taxon>
        <taxon>Dipterocarpaceae</taxon>
        <taxon>Rubroshorea</taxon>
    </lineage>
</organism>
<evidence type="ECO:0000313" key="1">
    <source>
        <dbReference type="EMBL" id="GKV14236.1"/>
    </source>
</evidence>
<comment type="caution">
    <text evidence="1">The sequence shown here is derived from an EMBL/GenBank/DDBJ whole genome shotgun (WGS) entry which is preliminary data.</text>
</comment>
<evidence type="ECO:0000313" key="2">
    <source>
        <dbReference type="Proteomes" id="UP001054252"/>
    </source>
</evidence>
<dbReference type="Proteomes" id="UP001054252">
    <property type="component" value="Unassembled WGS sequence"/>
</dbReference>
<reference evidence="1 2" key="1">
    <citation type="journal article" date="2021" name="Commun. Biol.">
        <title>The genome of Shorea leprosula (Dipterocarpaceae) highlights the ecological relevance of drought in aseasonal tropical rainforests.</title>
        <authorList>
            <person name="Ng K.K.S."/>
            <person name="Kobayashi M.J."/>
            <person name="Fawcett J.A."/>
            <person name="Hatakeyama M."/>
            <person name="Paape T."/>
            <person name="Ng C.H."/>
            <person name="Ang C.C."/>
            <person name="Tnah L.H."/>
            <person name="Lee C.T."/>
            <person name="Nishiyama T."/>
            <person name="Sese J."/>
            <person name="O'Brien M.J."/>
            <person name="Copetti D."/>
            <person name="Mohd Noor M.I."/>
            <person name="Ong R.C."/>
            <person name="Putra M."/>
            <person name="Sireger I.Z."/>
            <person name="Indrioko S."/>
            <person name="Kosugi Y."/>
            <person name="Izuno A."/>
            <person name="Isagi Y."/>
            <person name="Lee S.L."/>
            <person name="Shimizu K.K."/>
        </authorList>
    </citation>
    <scope>NUCLEOTIDE SEQUENCE [LARGE SCALE GENOMIC DNA]</scope>
    <source>
        <strain evidence="1">214</strain>
    </source>
</reference>